<sequence length="176" mass="18996">MDRLIRGARWVFAFGAGLSMALVFIIIFVNSLRRYAVGRSVPWGEELPIYLTIYGVMFGLALAYLGDNHIRFTVVSDMLPKRVRHWFFVAADAVGVATGIALAYAGHVFALRRGDVASSGLKSTADALAQSTGIEALTWLGKVGPYQYAIAFGGALLAIAAALKLMQRLSGRAEEV</sequence>
<keyword evidence="7 9" id="KW-0472">Membrane</keyword>
<dbReference type="AlphaFoldDB" id="A0A1I6QYZ9"/>
<dbReference type="InterPro" id="IPR007387">
    <property type="entry name" value="TRAP_DctQ"/>
</dbReference>
<comment type="subunit">
    <text evidence="9">The complex comprises the extracytoplasmic solute receptor protein and the two transmembrane proteins.</text>
</comment>
<evidence type="ECO:0000259" key="10">
    <source>
        <dbReference type="Pfam" id="PF04290"/>
    </source>
</evidence>
<keyword evidence="12" id="KW-1185">Reference proteome</keyword>
<feature type="transmembrane region" description="Helical" evidence="9">
    <location>
        <begin position="86"/>
        <end position="105"/>
    </location>
</feature>
<dbReference type="GO" id="GO:0015740">
    <property type="term" value="P:C4-dicarboxylate transport"/>
    <property type="evidence" value="ECO:0007669"/>
    <property type="project" value="TreeGrafter"/>
</dbReference>
<feature type="transmembrane region" description="Helical" evidence="9">
    <location>
        <begin position="49"/>
        <end position="66"/>
    </location>
</feature>
<dbReference type="EMBL" id="FOZW01000002">
    <property type="protein sequence ID" value="SFS57699.1"/>
    <property type="molecule type" value="Genomic_DNA"/>
</dbReference>
<comment type="similarity">
    <text evidence="8 9">Belongs to the TRAP transporter small permease family.</text>
</comment>
<feature type="domain" description="Tripartite ATP-independent periplasmic transporters DctQ component" evidence="10">
    <location>
        <begin position="24"/>
        <end position="169"/>
    </location>
</feature>
<evidence type="ECO:0000256" key="7">
    <source>
        <dbReference type="ARBA" id="ARBA00023136"/>
    </source>
</evidence>
<comment type="subcellular location">
    <subcellularLocation>
        <location evidence="1 9">Cell inner membrane</location>
        <topology evidence="1 9">Multi-pass membrane protein</topology>
    </subcellularLocation>
</comment>
<comment type="function">
    <text evidence="9">Part of the tripartite ATP-independent periplasmic (TRAP) transport system.</text>
</comment>
<dbReference type="PANTHER" id="PTHR35011:SF2">
    <property type="entry name" value="2,3-DIKETO-L-GULONATE TRAP TRANSPORTER SMALL PERMEASE PROTEIN YIAM"/>
    <property type="match status" value="1"/>
</dbReference>
<dbReference type="GO" id="GO:0005886">
    <property type="term" value="C:plasma membrane"/>
    <property type="evidence" value="ECO:0007669"/>
    <property type="project" value="UniProtKB-SubCell"/>
</dbReference>
<dbReference type="InterPro" id="IPR055348">
    <property type="entry name" value="DctQ"/>
</dbReference>
<evidence type="ECO:0000256" key="8">
    <source>
        <dbReference type="ARBA" id="ARBA00038436"/>
    </source>
</evidence>
<dbReference type="STRING" id="311180.SAMN04488050_102531"/>
<evidence type="ECO:0000256" key="1">
    <source>
        <dbReference type="ARBA" id="ARBA00004429"/>
    </source>
</evidence>
<reference evidence="12" key="1">
    <citation type="submission" date="2016-10" db="EMBL/GenBank/DDBJ databases">
        <authorList>
            <person name="Varghese N."/>
            <person name="Submissions S."/>
        </authorList>
    </citation>
    <scope>NUCLEOTIDE SEQUENCE [LARGE SCALE GENOMIC DNA]</scope>
    <source>
        <strain evidence="12">DSM 26894</strain>
    </source>
</reference>
<dbReference type="OrthoDB" id="4964541at2"/>
<evidence type="ECO:0000313" key="12">
    <source>
        <dbReference type="Proteomes" id="UP000199392"/>
    </source>
</evidence>
<organism evidence="11 12">
    <name type="scientific">Alloyangia pacifica</name>
    <dbReference type="NCBI Taxonomy" id="311180"/>
    <lineage>
        <taxon>Bacteria</taxon>
        <taxon>Pseudomonadati</taxon>
        <taxon>Pseudomonadota</taxon>
        <taxon>Alphaproteobacteria</taxon>
        <taxon>Rhodobacterales</taxon>
        <taxon>Roseobacteraceae</taxon>
        <taxon>Alloyangia</taxon>
    </lineage>
</organism>
<accession>A0A1I6QYZ9</accession>
<evidence type="ECO:0000313" key="11">
    <source>
        <dbReference type="EMBL" id="SFS57699.1"/>
    </source>
</evidence>
<feature type="transmembrane region" description="Helical" evidence="9">
    <location>
        <begin position="7"/>
        <end position="29"/>
    </location>
</feature>
<name>A0A1I6QYZ9_9RHOB</name>
<keyword evidence="2 9" id="KW-0813">Transport</keyword>
<gene>
    <name evidence="11" type="ORF">SAMN04488050_102531</name>
</gene>
<evidence type="ECO:0000256" key="5">
    <source>
        <dbReference type="ARBA" id="ARBA00022692"/>
    </source>
</evidence>
<keyword evidence="5 9" id="KW-0812">Transmembrane</keyword>
<protein>
    <recommendedName>
        <fullName evidence="9">TRAP transporter small permease protein</fullName>
    </recommendedName>
</protein>
<dbReference type="GO" id="GO:0022857">
    <property type="term" value="F:transmembrane transporter activity"/>
    <property type="evidence" value="ECO:0007669"/>
    <property type="project" value="UniProtKB-UniRule"/>
</dbReference>
<evidence type="ECO:0000256" key="2">
    <source>
        <dbReference type="ARBA" id="ARBA00022448"/>
    </source>
</evidence>
<keyword evidence="6 9" id="KW-1133">Transmembrane helix</keyword>
<dbReference type="RefSeq" id="WP_092420336.1">
    <property type="nucleotide sequence ID" value="NZ_FNCL01000001.1"/>
</dbReference>
<evidence type="ECO:0000256" key="6">
    <source>
        <dbReference type="ARBA" id="ARBA00022989"/>
    </source>
</evidence>
<dbReference type="PANTHER" id="PTHR35011">
    <property type="entry name" value="2,3-DIKETO-L-GULONATE TRAP TRANSPORTER SMALL PERMEASE PROTEIN YIAM"/>
    <property type="match status" value="1"/>
</dbReference>
<evidence type="ECO:0000256" key="4">
    <source>
        <dbReference type="ARBA" id="ARBA00022519"/>
    </source>
</evidence>
<evidence type="ECO:0000256" key="3">
    <source>
        <dbReference type="ARBA" id="ARBA00022475"/>
    </source>
</evidence>
<proteinExistence type="inferred from homology"/>
<dbReference type="Proteomes" id="UP000199392">
    <property type="component" value="Unassembled WGS sequence"/>
</dbReference>
<evidence type="ECO:0000256" key="9">
    <source>
        <dbReference type="RuleBase" id="RU369079"/>
    </source>
</evidence>
<keyword evidence="4 9" id="KW-0997">Cell inner membrane</keyword>
<feature type="transmembrane region" description="Helical" evidence="9">
    <location>
        <begin position="146"/>
        <end position="163"/>
    </location>
</feature>
<keyword evidence="3" id="KW-1003">Cell membrane</keyword>
<dbReference type="Pfam" id="PF04290">
    <property type="entry name" value="DctQ"/>
    <property type="match status" value="1"/>
</dbReference>